<dbReference type="Gene3D" id="3.30.540.10">
    <property type="entry name" value="Fructose-1,6-Bisphosphatase, subunit A, domain 1"/>
    <property type="match status" value="1"/>
</dbReference>
<dbReference type="PANTHER" id="PTHR20854:SF4">
    <property type="entry name" value="INOSITOL-1-MONOPHOSPHATASE-RELATED"/>
    <property type="match status" value="1"/>
</dbReference>
<sequence length="292" mass="31391">MPLPDGLSRADGQAAAPITQDQRALLLRIVRDAAREAIMPRFRALDPSQIATKSGPADLVTLADTEAEALIRERVGAAWPEAAVLGEEAVAADPSLRLQMGTADPCVIVDPVDGTWNFAKGLSLFGVLLAVLRGGKPVWGLLYDPVMDDWIEAAVGEPARLVSADGRERILRSSREARPGRLTGYMPLGLYRREERARIVAEFPDFLRITSLRCALHEYRMVAQGHAEFALSGPTPHPWDHAAGVLAVQGAGGVARFLDGSPYDAARPKGVLLAAGSEAAWESLARRFAFLA</sequence>
<reference evidence="3 4" key="1">
    <citation type="journal article" date="2013" name="Stand. Genomic Sci.">
        <title>Genome sequence of the reddish-pigmented Rubellimicrobium thermophilum type strain (DSM 16684(T)), a member of the Roseobacter clade.</title>
        <authorList>
            <person name="Fiebig A."/>
            <person name="Riedel T."/>
            <person name="Gronow S."/>
            <person name="Petersen J."/>
            <person name="Klenk H.P."/>
            <person name="Goker M."/>
        </authorList>
    </citation>
    <scope>NUCLEOTIDE SEQUENCE [LARGE SCALE GENOMIC DNA]</scope>
    <source>
        <strain evidence="3 4">DSM 16684</strain>
    </source>
</reference>
<evidence type="ECO:0000313" key="4">
    <source>
        <dbReference type="Proteomes" id="UP000015346"/>
    </source>
</evidence>
<dbReference type="HOGENOM" id="CLU_044118_6_0_5"/>
<dbReference type="Gene3D" id="3.40.190.80">
    <property type="match status" value="1"/>
</dbReference>
<comment type="caution">
    <text evidence="3">The sequence shown here is derived from an EMBL/GenBank/DDBJ whole genome shotgun (WGS) entry which is preliminary data.</text>
</comment>
<dbReference type="PANTHER" id="PTHR20854">
    <property type="entry name" value="INOSITOL MONOPHOSPHATASE"/>
    <property type="match status" value="1"/>
</dbReference>
<dbReference type="EMBL" id="AOLV01000001">
    <property type="protein sequence ID" value="EPX87900.1"/>
    <property type="molecule type" value="Genomic_DNA"/>
</dbReference>
<dbReference type="GO" id="GO:0046872">
    <property type="term" value="F:metal ion binding"/>
    <property type="evidence" value="ECO:0007669"/>
    <property type="project" value="UniProtKB-KW"/>
</dbReference>
<keyword evidence="2" id="KW-0460">Magnesium</keyword>
<dbReference type="STRING" id="1123069.ruthe_00105"/>
<dbReference type="GO" id="GO:0008934">
    <property type="term" value="F:inositol monophosphate 1-phosphatase activity"/>
    <property type="evidence" value="ECO:0007669"/>
    <property type="project" value="TreeGrafter"/>
</dbReference>
<evidence type="ECO:0000256" key="1">
    <source>
        <dbReference type="ARBA" id="ARBA00009759"/>
    </source>
</evidence>
<gene>
    <name evidence="3" type="ORF">ruthe_00105</name>
</gene>
<dbReference type="RefSeq" id="WP_021096253.1">
    <property type="nucleotide sequence ID" value="NZ_KE557318.1"/>
</dbReference>
<dbReference type="GO" id="GO:0006020">
    <property type="term" value="P:inositol metabolic process"/>
    <property type="evidence" value="ECO:0007669"/>
    <property type="project" value="TreeGrafter"/>
</dbReference>
<dbReference type="AlphaFoldDB" id="S9SCP6"/>
<keyword evidence="2" id="KW-0479">Metal-binding</keyword>
<dbReference type="OrthoDB" id="9785695at2"/>
<keyword evidence="4" id="KW-1185">Reference proteome</keyword>
<comment type="cofactor">
    <cofactor evidence="2">
        <name>Mg(2+)</name>
        <dbReference type="ChEBI" id="CHEBI:18420"/>
    </cofactor>
</comment>
<proteinExistence type="inferred from homology"/>
<feature type="binding site" evidence="2">
    <location>
        <position position="113"/>
    </location>
    <ligand>
        <name>Mg(2+)</name>
        <dbReference type="ChEBI" id="CHEBI:18420"/>
        <label>1</label>
        <note>catalytic</note>
    </ligand>
</feature>
<dbReference type="InterPro" id="IPR000760">
    <property type="entry name" value="Inositol_monophosphatase-like"/>
</dbReference>
<evidence type="ECO:0000256" key="2">
    <source>
        <dbReference type="PIRSR" id="PIRSR600760-2"/>
    </source>
</evidence>
<feature type="binding site" evidence="2">
    <location>
        <position position="240"/>
    </location>
    <ligand>
        <name>Mg(2+)</name>
        <dbReference type="ChEBI" id="CHEBI:18420"/>
        <label>1</label>
        <note>catalytic</note>
    </ligand>
</feature>
<feature type="binding site" evidence="2">
    <location>
        <position position="110"/>
    </location>
    <ligand>
        <name>Mg(2+)</name>
        <dbReference type="ChEBI" id="CHEBI:18420"/>
        <label>1</label>
        <note>catalytic</note>
    </ligand>
</feature>
<protein>
    <submittedName>
        <fullName evidence="3">Archaeal fructose-1,6-bisphosphatase</fullName>
    </submittedName>
</protein>
<dbReference type="Proteomes" id="UP000015346">
    <property type="component" value="Unassembled WGS sequence"/>
</dbReference>
<feature type="binding site" evidence="2">
    <location>
        <position position="87"/>
    </location>
    <ligand>
        <name>Mg(2+)</name>
        <dbReference type="ChEBI" id="CHEBI:18420"/>
        <label>1</label>
        <note>catalytic</note>
    </ligand>
</feature>
<dbReference type="GO" id="GO:0007165">
    <property type="term" value="P:signal transduction"/>
    <property type="evidence" value="ECO:0007669"/>
    <property type="project" value="TreeGrafter"/>
</dbReference>
<name>S9SCP6_9RHOB</name>
<evidence type="ECO:0000313" key="3">
    <source>
        <dbReference type="EMBL" id="EPX87900.1"/>
    </source>
</evidence>
<accession>S9SCP6</accession>
<dbReference type="SUPFAM" id="SSF56655">
    <property type="entry name" value="Carbohydrate phosphatase"/>
    <property type="match status" value="1"/>
</dbReference>
<organism evidence="3 4">
    <name type="scientific">Rubellimicrobium thermophilum DSM 16684</name>
    <dbReference type="NCBI Taxonomy" id="1123069"/>
    <lineage>
        <taxon>Bacteria</taxon>
        <taxon>Pseudomonadati</taxon>
        <taxon>Pseudomonadota</taxon>
        <taxon>Alphaproteobacteria</taxon>
        <taxon>Rhodobacterales</taxon>
        <taxon>Roseobacteraceae</taxon>
        <taxon>Rubellimicrobium</taxon>
    </lineage>
</organism>
<comment type="similarity">
    <text evidence="1">Belongs to the inositol monophosphatase superfamily.</text>
</comment>
<dbReference type="PRINTS" id="PR00377">
    <property type="entry name" value="IMPHPHTASES"/>
</dbReference>
<dbReference type="PATRIC" id="fig|1123069.3.peg.111"/>
<dbReference type="Pfam" id="PF00459">
    <property type="entry name" value="Inositol_P"/>
    <property type="match status" value="1"/>
</dbReference>